<organism evidence="1 2">
    <name type="scientific">Paenibacillus polymyxa</name>
    <name type="common">Bacillus polymyxa</name>
    <dbReference type="NCBI Taxonomy" id="1406"/>
    <lineage>
        <taxon>Bacteria</taxon>
        <taxon>Bacillati</taxon>
        <taxon>Bacillota</taxon>
        <taxon>Bacilli</taxon>
        <taxon>Bacillales</taxon>
        <taxon>Paenibacillaceae</taxon>
        <taxon>Paenibacillus</taxon>
    </lineage>
</organism>
<sequence length="150" mass="17222">MWMYMNTTIQTGCDIQFCDETGTVCAEIKGIRMRQPSQQDHGQEEQSEMMIFEEMWTQQPLKKSIHEELKTVICFLTGEAARKHAYQSLQTLYPGAGVFFISQGEETQKLSNTHYQIKITDGQAYQETFRHIETAAGKADAVLYGWPLED</sequence>
<dbReference type="EMBL" id="LYND01000192">
    <property type="protein sequence ID" value="ODA06148.1"/>
    <property type="molecule type" value="Genomic_DNA"/>
</dbReference>
<protein>
    <submittedName>
        <fullName evidence="1">Uncharacterized protein</fullName>
    </submittedName>
</protein>
<dbReference type="Proteomes" id="UP000094974">
    <property type="component" value="Unassembled WGS sequence"/>
</dbReference>
<evidence type="ECO:0000313" key="2">
    <source>
        <dbReference type="Proteomes" id="UP000094974"/>
    </source>
</evidence>
<reference evidence="2" key="1">
    <citation type="submission" date="2016-05" db="EMBL/GenBank/DDBJ databases">
        <title>Whole genome shotgun sequencing of cultured foodborne pathogen.</title>
        <authorList>
            <person name="Zheng J."/>
            <person name="Timme R."/>
            <person name="Allard M."/>
            <person name="Strain E."/>
            <person name="Luo Y."/>
            <person name="Brown E."/>
        </authorList>
    </citation>
    <scope>NUCLEOTIDE SEQUENCE [LARGE SCALE GENOMIC DNA]</scope>
    <source>
        <strain evidence="2">CFSAN034343</strain>
    </source>
</reference>
<gene>
    <name evidence="1" type="ORF">A7312_28710</name>
</gene>
<evidence type="ECO:0000313" key="1">
    <source>
        <dbReference type="EMBL" id="ODA06148.1"/>
    </source>
</evidence>
<proteinExistence type="predicted"/>
<accession>A0ABX2Z5K2</accession>
<name>A0ABX2Z5K2_PAEPO</name>
<comment type="caution">
    <text evidence="1">The sequence shown here is derived from an EMBL/GenBank/DDBJ whole genome shotgun (WGS) entry which is preliminary data.</text>
</comment>
<keyword evidence="2" id="KW-1185">Reference proteome</keyword>